<keyword evidence="2" id="KW-1185">Reference proteome</keyword>
<dbReference type="RefSeq" id="WP_156192013.1">
    <property type="nucleotide sequence ID" value="NZ_CP046452.1"/>
</dbReference>
<accession>A0A6B8VP98</accession>
<sequence>MVFALGSRSEFTADEIQQRNKFHSSGEKETAKGWLRDYLKEHDATLKKEILKVSNGKFSESAIEKASRDLDLEKSYDNRKVMWSLP</sequence>
<dbReference type="EMBL" id="CP046452">
    <property type="protein sequence ID" value="QGU01631.1"/>
    <property type="molecule type" value="Genomic_DNA"/>
</dbReference>
<gene>
    <name evidence="1" type="ORF">CKALI_03750</name>
</gene>
<organism evidence="1 2">
    <name type="scientific">Corynebacterium kalinowskii</name>
    <dbReference type="NCBI Taxonomy" id="2675216"/>
    <lineage>
        <taxon>Bacteria</taxon>
        <taxon>Bacillati</taxon>
        <taxon>Actinomycetota</taxon>
        <taxon>Actinomycetes</taxon>
        <taxon>Mycobacteriales</taxon>
        <taxon>Corynebacteriaceae</taxon>
        <taxon>Corynebacterium</taxon>
    </lineage>
</organism>
<protein>
    <submittedName>
        <fullName evidence="1">Uncharacterized protein</fullName>
    </submittedName>
</protein>
<dbReference type="Proteomes" id="UP000427071">
    <property type="component" value="Chromosome"/>
</dbReference>
<name>A0A6B8VP98_9CORY</name>
<dbReference type="KEGG" id="ckw:CKALI_03750"/>
<evidence type="ECO:0000313" key="1">
    <source>
        <dbReference type="EMBL" id="QGU01631.1"/>
    </source>
</evidence>
<reference evidence="2" key="1">
    <citation type="submission" date="2019-11" db="EMBL/GenBank/DDBJ databases">
        <title>Complete genome sequence of Corynebacterium kalinowskii 1959, a novel Corynebacterium species isolated from soil of a small paddock in Vilsendorf, Germany.</title>
        <authorList>
            <person name="Schaffert L."/>
            <person name="Ruwe M."/>
            <person name="Milse J."/>
            <person name="Hanuschka K."/>
            <person name="Ortseifen V."/>
            <person name="Droste J."/>
            <person name="Brandt D."/>
            <person name="Schlueter L."/>
            <person name="Kutter Y."/>
            <person name="Vinke S."/>
            <person name="Viehoefer P."/>
            <person name="Jacob L."/>
            <person name="Luebke N.-C."/>
            <person name="Schulte-Berndt E."/>
            <person name="Hain C."/>
            <person name="Linder M."/>
            <person name="Schmidt P."/>
            <person name="Wollenschlaeger L."/>
            <person name="Luttermann T."/>
            <person name="Thieme E."/>
            <person name="Hassa J."/>
            <person name="Haak M."/>
            <person name="Wittchen M."/>
            <person name="Mentz A."/>
            <person name="Persicke M."/>
            <person name="Busche T."/>
            <person name="Ruckert C."/>
        </authorList>
    </citation>
    <scope>NUCLEOTIDE SEQUENCE [LARGE SCALE GENOMIC DNA]</scope>
    <source>
        <strain evidence="2">1959</strain>
    </source>
</reference>
<dbReference type="AlphaFoldDB" id="A0A6B8VP98"/>
<proteinExistence type="predicted"/>
<evidence type="ECO:0000313" key="2">
    <source>
        <dbReference type="Proteomes" id="UP000427071"/>
    </source>
</evidence>